<reference evidence="1 2" key="1">
    <citation type="journal article" date="2018" name="Front. Plant Sci.">
        <title>Red Clover (Trifolium pratense) and Zigzag Clover (T. medium) - A Picture of Genomic Similarities and Differences.</title>
        <authorList>
            <person name="Dluhosova J."/>
            <person name="Istvanek J."/>
            <person name="Nedelnik J."/>
            <person name="Repkova J."/>
        </authorList>
    </citation>
    <scope>NUCLEOTIDE SEQUENCE [LARGE SCALE GENOMIC DNA]</scope>
    <source>
        <strain evidence="2">cv. 10/8</strain>
        <tissue evidence="1">Leaf</tissue>
    </source>
</reference>
<sequence>MVRGQYGATNITALQHLFLHIPADLLLQFLLINQFGMLQSSCNGRNLATDGGNAMLTRVYHIIQVMRAG</sequence>
<protein>
    <submittedName>
        <fullName evidence="1">Uncharacterized protein</fullName>
    </submittedName>
</protein>
<feature type="non-terminal residue" evidence="1">
    <location>
        <position position="69"/>
    </location>
</feature>
<dbReference type="Proteomes" id="UP000265520">
    <property type="component" value="Unassembled WGS sequence"/>
</dbReference>
<proteinExistence type="predicted"/>
<comment type="caution">
    <text evidence="1">The sequence shown here is derived from an EMBL/GenBank/DDBJ whole genome shotgun (WGS) entry which is preliminary data.</text>
</comment>
<accession>A0A392TZE4</accession>
<evidence type="ECO:0000313" key="2">
    <source>
        <dbReference type="Proteomes" id="UP000265520"/>
    </source>
</evidence>
<dbReference type="AlphaFoldDB" id="A0A392TZE4"/>
<name>A0A392TZE4_9FABA</name>
<organism evidence="1 2">
    <name type="scientific">Trifolium medium</name>
    <dbReference type="NCBI Taxonomy" id="97028"/>
    <lineage>
        <taxon>Eukaryota</taxon>
        <taxon>Viridiplantae</taxon>
        <taxon>Streptophyta</taxon>
        <taxon>Embryophyta</taxon>
        <taxon>Tracheophyta</taxon>
        <taxon>Spermatophyta</taxon>
        <taxon>Magnoliopsida</taxon>
        <taxon>eudicotyledons</taxon>
        <taxon>Gunneridae</taxon>
        <taxon>Pentapetalae</taxon>
        <taxon>rosids</taxon>
        <taxon>fabids</taxon>
        <taxon>Fabales</taxon>
        <taxon>Fabaceae</taxon>
        <taxon>Papilionoideae</taxon>
        <taxon>50 kb inversion clade</taxon>
        <taxon>NPAAA clade</taxon>
        <taxon>Hologalegina</taxon>
        <taxon>IRL clade</taxon>
        <taxon>Trifolieae</taxon>
        <taxon>Trifolium</taxon>
    </lineage>
</organism>
<dbReference type="EMBL" id="LXQA010685137">
    <property type="protein sequence ID" value="MCI65917.1"/>
    <property type="molecule type" value="Genomic_DNA"/>
</dbReference>
<evidence type="ECO:0000313" key="1">
    <source>
        <dbReference type="EMBL" id="MCI65917.1"/>
    </source>
</evidence>
<keyword evidence="2" id="KW-1185">Reference proteome</keyword>